<gene>
    <name evidence="4" type="ORF">SAMN04487995_5857</name>
</gene>
<name>A0A1H7ARE6_9BACT</name>
<evidence type="ECO:0000259" key="3">
    <source>
        <dbReference type="PROSITE" id="PS51782"/>
    </source>
</evidence>
<evidence type="ECO:0000313" key="5">
    <source>
        <dbReference type="Proteomes" id="UP000199532"/>
    </source>
</evidence>
<evidence type="ECO:0000313" key="4">
    <source>
        <dbReference type="EMBL" id="SEJ67888.1"/>
    </source>
</evidence>
<keyword evidence="5" id="KW-1185">Reference proteome</keyword>
<dbReference type="Proteomes" id="UP000199532">
    <property type="component" value="Unassembled WGS sequence"/>
</dbReference>
<dbReference type="PANTHER" id="PTHR33734">
    <property type="entry name" value="LYSM DOMAIN-CONTAINING GPI-ANCHORED PROTEIN 2"/>
    <property type="match status" value="1"/>
</dbReference>
<dbReference type="PANTHER" id="PTHR33734:SF22">
    <property type="entry name" value="MEMBRANE-BOUND LYTIC MUREIN TRANSGLYCOSYLASE D"/>
    <property type="match status" value="1"/>
</dbReference>
<dbReference type="EMBL" id="FNXY01000011">
    <property type="protein sequence ID" value="SEJ67888.1"/>
    <property type="molecule type" value="Genomic_DNA"/>
</dbReference>
<protein>
    <submittedName>
        <fullName evidence="4">LysM domain-containing protein</fullName>
    </submittedName>
</protein>
<keyword evidence="2" id="KW-1133">Transmembrane helix</keyword>
<dbReference type="AlphaFoldDB" id="A0A1H7ARE6"/>
<dbReference type="PROSITE" id="PS51782">
    <property type="entry name" value="LYSM"/>
    <property type="match status" value="1"/>
</dbReference>
<sequence length="221" mass="24363">MNHHKAMEDENPKKRNIRPTEKSNLPVITLFVLVLLVLAMLYVGYEYISDDATNSEELTSAAADTPEEKPVTSDLTEEDESEEAVVNVDEKPKASEKEKKEETKKEEPKKTEDPKAVASKIGGREITRTVKSGETFSSLASKYNLTTETLKALNPSISELKSGDKLKIRVKAVHTVGPGDILKVVSGKYSVSKEAIMKANGKSKDMASRGEELVIPFPTKR</sequence>
<accession>A0A1H7ARE6</accession>
<feature type="transmembrane region" description="Helical" evidence="2">
    <location>
        <begin position="23"/>
        <end position="45"/>
    </location>
</feature>
<evidence type="ECO:0000256" key="1">
    <source>
        <dbReference type="SAM" id="MobiDB-lite"/>
    </source>
</evidence>
<keyword evidence="2" id="KW-0472">Membrane</keyword>
<feature type="domain" description="LysM" evidence="3">
    <location>
        <begin position="126"/>
        <end position="184"/>
    </location>
</feature>
<dbReference type="InterPro" id="IPR018392">
    <property type="entry name" value="LysM"/>
</dbReference>
<organism evidence="4 5">
    <name type="scientific">Dyadobacter koreensis</name>
    <dbReference type="NCBI Taxonomy" id="408657"/>
    <lineage>
        <taxon>Bacteria</taxon>
        <taxon>Pseudomonadati</taxon>
        <taxon>Bacteroidota</taxon>
        <taxon>Cytophagia</taxon>
        <taxon>Cytophagales</taxon>
        <taxon>Spirosomataceae</taxon>
        <taxon>Dyadobacter</taxon>
    </lineage>
</organism>
<dbReference type="Gene3D" id="3.10.350.10">
    <property type="entry name" value="LysM domain"/>
    <property type="match status" value="2"/>
</dbReference>
<reference evidence="4 5" key="1">
    <citation type="submission" date="2016-10" db="EMBL/GenBank/DDBJ databases">
        <authorList>
            <person name="de Groot N.N."/>
        </authorList>
    </citation>
    <scope>NUCLEOTIDE SEQUENCE [LARGE SCALE GENOMIC DNA]</scope>
    <source>
        <strain evidence="4 5">DSM 19938</strain>
    </source>
</reference>
<dbReference type="STRING" id="408657.SAMN04487995_5857"/>
<dbReference type="InterPro" id="IPR036779">
    <property type="entry name" value="LysM_dom_sf"/>
</dbReference>
<dbReference type="SUPFAM" id="SSF54106">
    <property type="entry name" value="LysM domain"/>
    <property type="match status" value="2"/>
</dbReference>
<feature type="compositionally biased region" description="Basic and acidic residues" evidence="1">
    <location>
        <begin position="88"/>
        <end position="115"/>
    </location>
</feature>
<dbReference type="CDD" id="cd00118">
    <property type="entry name" value="LysM"/>
    <property type="match status" value="2"/>
</dbReference>
<keyword evidence="2" id="KW-0812">Transmembrane</keyword>
<proteinExistence type="predicted"/>
<dbReference type="Pfam" id="PF01476">
    <property type="entry name" value="LysM"/>
    <property type="match status" value="2"/>
</dbReference>
<feature type="region of interest" description="Disordered" evidence="1">
    <location>
        <begin position="58"/>
        <end position="119"/>
    </location>
</feature>
<evidence type="ECO:0000256" key="2">
    <source>
        <dbReference type="SAM" id="Phobius"/>
    </source>
</evidence>
<dbReference type="SMART" id="SM00257">
    <property type="entry name" value="LysM"/>
    <property type="match status" value="2"/>
</dbReference>